<feature type="compositionally biased region" description="Pro residues" evidence="6">
    <location>
        <begin position="494"/>
        <end position="506"/>
    </location>
</feature>
<keyword evidence="4" id="KW-0418">Kinase</keyword>
<evidence type="ECO:0000256" key="2">
    <source>
        <dbReference type="ARBA" id="ARBA00022679"/>
    </source>
</evidence>
<evidence type="ECO:0000256" key="3">
    <source>
        <dbReference type="ARBA" id="ARBA00022741"/>
    </source>
</evidence>
<feature type="region of interest" description="Disordered" evidence="6">
    <location>
        <begin position="417"/>
        <end position="453"/>
    </location>
</feature>
<dbReference type="PANTHER" id="PTHR24349">
    <property type="entry name" value="SERINE/THREONINE-PROTEIN KINASE"/>
    <property type="match status" value="1"/>
</dbReference>
<dbReference type="InterPro" id="IPR000719">
    <property type="entry name" value="Prot_kinase_dom"/>
</dbReference>
<evidence type="ECO:0000313" key="9">
    <source>
        <dbReference type="Proteomes" id="UP001642484"/>
    </source>
</evidence>
<dbReference type="PROSITE" id="PS50011">
    <property type="entry name" value="PROTEIN_KINASE_DOM"/>
    <property type="match status" value="1"/>
</dbReference>
<comment type="caution">
    <text evidence="8">The sequence shown here is derived from an EMBL/GenBank/DDBJ whole genome shotgun (WGS) entry which is preliminary data.</text>
</comment>
<dbReference type="SUPFAM" id="SSF56112">
    <property type="entry name" value="Protein kinase-like (PK-like)"/>
    <property type="match status" value="1"/>
</dbReference>
<organism evidence="8 9">
    <name type="scientific">Durusdinium trenchii</name>
    <dbReference type="NCBI Taxonomy" id="1381693"/>
    <lineage>
        <taxon>Eukaryota</taxon>
        <taxon>Sar</taxon>
        <taxon>Alveolata</taxon>
        <taxon>Dinophyceae</taxon>
        <taxon>Suessiales</taxon>
        <taxon>Symbiodiniaceae</taxon>
        <taxon>Durusdinium</taxon>
    </lineage>
</organism>
<feature type="region of interest" description="Disordered" evidence="6">
    <location>
        <begin position="182"/>
        <end position="211"/>
    </location>
</feature>
<feature type="compositionally biased region" description="Low complexity" evidence="6">
    <location>
        <begin position="302"/>
        <end position="313"/>
    </location>
</feature>
<keyword evidence="1" id="KW-0723">Serine/threonine-protein kinase</keyword>
<dbReference type="InterPro" id="IPR011009">
    <property type="entry name" value="Kinase-like_dom_sf"/>
</dbReference>
<feature type="region of interest" description="Disordered" evidence="6">
    <location>
        <begin position="302"/>
        <end position="336"/>
    </location>
</feature>
<name>A0ABP0NRK5_9DINO</name>
<feature type="compositionally biased region" description="Low complexity" evidence="6">
    <location>
        <begin position="191"/>
        <end position="211"/>
    </location>
</feature>
<protein>
    <recommendedName>
        <fullName evidence="7">Protein kinase domain-containing protein</fullName>
    </recommendedName>
</protein>
<accession>A0ABP0NRK5</accession>
<feature type="compositionally biased region" description="Polar residues" evidence="6">
    <location>
        <begin position="320"/>
        <end position="336"/>
    </location>
</feature>
<feature type="region of interest" description="Disordered" evidence="6">
    <location>
        <begin position="481"/>
        <end position="513"/>
    </location>
</feature>
<dbReference type="Gene3D" id="1.10.510.10">
    <property type="entry name" value="Transferase(Phosphotransferase) domain 1"/>
    <property type="match status" value="1"/>
</dbReference>
<keyword evidence="9" id="KW-1185">Reference proteome</keyword>
<evidence type="ECO:0000256" key="6">
    <source>
        <dbReference type="SAM" id="MobiDB-lite"/>
    </source>
</evidence>
<evidence type="ECO:0000256" key="1">
    <source>
        <dbReference type="ARBA" id="ARBA00022527"/>
    </source>
</evidence>
<proteinExistence type="predicted"/>
<dbReference type="EMBL" id="CAXAMN010021973">
    <property type="protein sequence ID" value="CAK9065090.1"/>
    <property type="molecule type" value="Genomic_DNA"/>
</dbReference>
<reference evidence="8 9" key="1">
    <citation type="submission" date="2024-02" db="EMBL/GenBank/DDBJ databases">
        <authorList>
            <person name="Chen Y."/>
            <person name="Shah S."/>
            <person name="Dougan E. K."/>
            <person name="Thang M."/>
            <person name="Chan C."/>
        </authorList>
    </citation>
    <scope>NUCLEOTIDE SEQUENCE [LARGE SCALE GENOMIC DNA]</scope>
</reference>
<dbReference type="SMART" id="SM00220">
    <property type="entry name" value="S_TKc"/>
    <property type="match status" value="1"/>
</dbReference>
<evidence type="ECO:0000313" key="8">
    <source>
        <dbReference type="EMBL" id="CAK9065090.1"/>
    </source>
</evidence>
<dbReference type="Proteomes" id="UP001642484">
    <property type="component" value="Unassembled WGS sequence"/>
</dbReference>
<dbReference type="InterPro" id="IPR050205">
    <property type="entry name" value="CDPK_Ser/Thr_kinases"/>
</dbReference>
<keyword evidence="5" id="KW-0067">ATP-binding</keyword>
<gene>
    <name evidence="8" type="ORF">CCMP2556_LOCUS32007</name>
</gene>
<feature type="domain" description="Protein kinase" evidence="7">
    <location>
        <begin position="673"/>
        <end position="948"/>
    </location>
</feature>
<dbReference type="Pfam" id="PF00069">
    <property type="entry name" value="Pkinase"/>
    <property type="match status" value="1"/>
</dbReference>
<evidence type="ECO:0000256" key="4">
    <source>
        <dbReference type="ARBA" id="ARBA00022777"/>
    </source>
</evidence>
<dbReference type="Gene3D" id="1.10.238.10">
    <property type="entry name" value="EF-hand"/>
    <property type="match status" value="2"/>
</dbReference>
<keyword evidence="2" id="KW-0808">Transferase</keyword>
<dbReference type="Gene3D" id="3.30.200.20">
    <property type="entry name" value="Phosphorylase Kinase, domain 1"/>
    <property type="match status" value="1"/>
</dbReference>
<sequence length="1202" mass="129225">MDATGSHRLITSPRMAHDGGSLRVASPTVYASLAQLAGAAVGSRVTLPVPRPSSPHASPRGRVVVSPVRGQLVRAHSPHWVLSQPSMASIATSALNSGRCGQPAPVAGGFAPQVRVSPVRWVASPRTSPVRCAAAPNPTGTILPTVASLPSQILRSTGVPRAPSPVSPVRAAAMQQMYAPLARRSPRHSRAQAPQAAPQPQAAQAQALQAAPAVPAAPVPATAPATASTAPASAAPAVSAPPAAPSLAPVSAAPAAAAPPAIFVARWHPQVSMPLVSQPILMMDRRSPSPFTRLSYQISRNASPARPAVASPPKQAAAGTPQQATMHMTQSQPGDSPISTATVLPVPLSTPALSDRTTSPVPVTYQFRQGGQPVVFGGHERVRPLKGDKLAETARASLWTYQKDTFLSQSMANPQTAVAQVEDSPLPDPLLTAHGSPCAMARTPDPPSSRKLSSVLESQPSLASTFLGRDSPPQYTSAKLLRTSSSKRSRGMSPGPPCVVRPPSPKDPSHKSVNQHVLQDLQAGGAKAGAANVVLALFELFCTALADATIIEQVCGQLTSQKGKDELRWDDLVVLRPLQTLAQRIASLLPGSGQLKDEAFWQILGNEEAYMPWWKALMARYGLHCSGDSLANLQLLDLITLACRLLRDSFAPDSYLRNLRTVRLGAHRLGERYEDFQLLSSHRLGRSYRCRGRLSFEDRLCSQFRKDRFACPSDQVRSEAETLRSMQHPNLHRVVESFEDFNSIYIISELVDSIRLLAFVRSRFDSHIEMAEGWLSQVLRQVLEALSFCHQLTPRCVVHGDLGMDSIGLASISDPATSPHVIISDLALAGFLRPPGNKVTPPQREETSFWRFFPSDYLADLECCSPKQDVWACGCLLYILLSGYMPISTNDISFGGPFQPPAKAVVYDIEWSNLRHASAQAEALCSRMLESNPAQRPTAEECLCYPWLQPGAAAFLNHKVPLSVLDRLVKYDSRIWGSKELVSQVMNELSSKSVSSASRVFAEATLPEHFDGTLDSIDKVAMTPVGGVAPLLQLGLSVQSVEKIMQVFDVDGQGTVAHGYFIRRCMELAEDHVDRALWHIFIAAKEDHRGVLGAAKLEQVLDSGAMKSQGCQDSDMEGAEEGGERAESGWNGLHVWICPLSFVQGSAPQYIRAAMDPELTASEAVRQIAQGGNEVTFEALKEFVMQRHDAACATAAKGLGLI</sequence>
<evidence type="ECO:0000256" key="5">
    <source>
        <dbReference type="ARBA" id="ARBA00022840"/>
    </source>
</evidence>
<evidence type="ECO:0000259" key="7">
    <source>
        <dbReference type="PROSITE" id="PS50011"/>
    </source>
</evidence>
<keyword evidence="3" id="KW-0547">Nucleotide-binding</keyword>